<dbReference type="HOGENOM" id="CLU_801936_0_0_1"/>
<protein>
    <recommendedName>
        <fullName evidence="3">CCHC-type domain-containing protein</fullName>
    </recommendedName>
</protein>
<evidence type="ECO:0000313" key="5">
    <source>
        <dbReference type="Proteomes" id="UP000019376"/>
    </source>
</evidence>
<dbReference type="STRING" id="933388.S7ZMQ9"/>
<dbReference type="SUPFAM" id="SSF57756">
    <property type="entry name" value="Retrovirus zinc finger-like domains"/>
    <property type="match status" value="1"/>
</dbReference>
<accession>S7ZMQ9</accession>
<evidence type="ECO:0000256" key="1">
    <source>
        <dbReference type="PROSITE-ProRule" id="PRU00047"/>
    </source>
</evidence>
<reference evidence="4 5" key="1">
    <citation type="journal article" date="2013" name="PLoS ONE">
        <title>Genomic and secretomic analyses reveal unique features of the lignocellulolytic enzyme system of Penicillium decumbens.</title>
        <authorList>
            <person name="Liu G."/>
            <person name="Zhang L."/>
            <person name="Wei X."/>
            <person name="Zou G."/>
            <person name="Qin Y."/>
            <person name="Ma L."/>
            <person name="Li J."/>
            <person name="Zheng H."/>
            <person name="Wang S."/>
            <person name="Wang C."/>
            <person name="Xun L."/>
            <person name="Zhao G.-P."/>
            <person name="Zhou Z."/>
            <person name="Qu Y."/>
        </authorList>
    </citation>
    <scope>NUCLEOTIDE SEQUENCE [LARGE SCALE GENOMIC DNA]</scope>
    <source>
        <strain evidence="5">114-2 / CGMCC 5302</strain>
    </source>
</reference>
<evidence type="ECO:0000256" key="2">
    <source>
        <dbReference type="SAM" id="MobiDB-lite"/>
    </source>
</evidence>
<feature type="compositionally biased region" description="Low complexity" evidence="2">
    <location>
        <begin position="118"/>
        <end position="128"/>
    </location>
</feature>
<feature type="compositionally biased region" description="Basic and acidic residues" evidence="2">
    <location>
        <begin position="221"/>
        <end position="250"/>
    </location>
</feature>
<dbReference type="EMBL" id="KB644413">
    <property type="protein sequence ID" value="EPS31639.1"/>
    <property type="molecule type" value="Genomic_DNA"/>
</dbReference>
<keyword evidence="1" id="KW-0863">Zinc-finger</keyword>
<gene>
    <name evidence="4" type="ORF">PDE_06594</name>
</gene>
<dbReference type="GO" id="GO:0003676">
    <property type="term" value="F:nucleic acid binding"/>
    <property type="evidence" value="ECO:0007669"/>
    <property type="project" value="InterPro"/>
</dbReference>
<feature type="region of interest" description="Disordered" evidence="2">
    <location>
        <begin position="91"/>
        <end position="139"/>
    </location>
</feature>
<sequence>MPPSDKSPWEWAKEWIEGPNQIAPNGNCFFCGRKGHTTKECAHLVITSRTAKWKPVKGIWVNAPWRNMDNPNGTAPNGWTTMYNNIIKKTSGQDQNQAKPISVGKNNGNKNSITSKGSQSQSQSQFQSKPYGRNLEEEDNVGANMAMQIDGEQDEYYYALTAVEFDFASRLDPYLATTSIKRNPSTEQIVQGRLQDMKIQNVKKTTDITVKRSNRPNQDATRADKGHHEDPDRDTHSLSDISPDTHKDTRISQPSHAPKIPPLQQKKGQGQDLPPPQVQSPKDPELRDGRIFPQAAPNPPSMLPTMPEDQNVPILQPLVGFPSLFFLPEIDFPILVVSPPDCFLAL</sequence>
<name>S7ZMQ9_PENO1</name>
<feature type="domain" description="CCHC-type" evidence="3">
    <location>
        <begin position="28"/>
        <end position="41"/>
    </location>
</feature>
<dbReference type="GO" id="GO:0008270">
    <property type="term" value="F:zinc ion binding"/>
    <property type="evidence" value="ECO:0007669"/>
    <property type="project" value="UniProtKB-KW"/>
</dbReference>
<keyword evidence="1" id="KW-0862">Zinc</keyword>
<dbReference type="AlphaFoldDB" id="S7ZMQ9"/>
<keyword evidence="5" id="KW-1185">Reference proteome</keyword>
<proteinExistence type="predicted"/>
<dbReference type="InterPro" id="IPR001878">
    <property type="entry name" value="Znf_CCHC"/>
</dbReference>
<dbReference type="PROSITE" id="PS50158">
    <property type="entry name" value="ZF_CCHC"/>
    <property type="match status" value="1"/>
</dbReference>
<evidence type="ECO:0000259" key="3">
    <source>
        <dbReference type="PROSITE" id="PS50158"/>
    </source>
</evidence>
<feature type="compositionally biased region" description="Polar residues" evidence="2">
    <location>
        <begin position="91"/>
        <end position="117"/>
    </location>
</feature>
<organism evidence="4 5">
    <name type="scientific">Penicillium oxalicum (strain 114-2 / CGMCC 5302)</name>
    <name type="common">Penicillium decumbens</name>
    <dbReference type="NCBI Taxonomy" id="933388"/>
    <lineage>
        <taxon>Eukaryota</taxon>
        <taxon>Fungi</taxon>
        <taxon>Dikarya</taxon>
        <taxon>Ascomycota</taxon>
        <taxon>Pezizomycotina</taxon>
        <taxon>Eurotiomycetes</taxon>
        <taxon>Eurotiomycetidae</taxon>
        <taxon>Eurotiales</taxon>
        <taxon>Aspergillaceae</taxon>
        <taxon>Penicillium</taxon>
    </lineage>
</organism>
<dbReference type="Proteomes" id="UP000019376">
    <property type="component" value="Unassembled WGS sequence"/>
</dbReference>
<evidence type="ECO:0000313" key="4">
    <source>
        <dbReference type="EMBL" id="EPS31639.1"/>
    </source>
</evidence>
<dbReference type="InterPro" id="IPR036875">
    <property type="entry name" value="Znf_CCHC_sf"/>
</dbReference>
<feature type="region of interest" description="Disordered" evidence="2">
    <location>
        <begin position="200"/>
        <end position="301"/>
    </location>
</feature>
<keyword evidence="1" id="KW-0479">Metal-binding</keyword>